<dbReference type="PhylomeDB" id="A7S571"/>
<gene>
    <name evidence="8" type="ORF">NEMVEDRAFT_v1g185829</name>
</gene>
<keyword evidence="2" id="KW-0963">Cytoplasm</keyword>
<evidence type="ECO:0000313" key="9">
    <source>
        <dbReference type="Proteomes" id="UP000001593"/>
    </source>
</evidence>
<feature type="region of interest" description="Disordered" evidence="5">
    <location>
        <begin position="1"/>
        <end position="24"/>
    </location>
</feature>
<dbReference type="KEGG" id="nve:5512946"/>
<evidence type="ECO:0000259" key="7">
    <source>
        <dbReference type="PROSITE" id="PS51460"/>
    </source>
</evidence>
<sequence>MSSGMKSDGGKQVREEKENLEPNDVDEDMRIERFGEDLNPLKEDLAEWLSRVLEVEVQADNFMDYLDNGVLLCKLAQLIQKAATEWIKIDKAMSVTLPSLGSRFHQNAKSGTFFARDNAAYFLKWCKGVGIQDSVMFESDGLVLQKQPREVLLCLLDVARFAANFGIDPPNLVKLEKEIDEEIEQEVKPPKKEKKPAKPLAVDDEVFRLAKKYSVKIERIKEGRYIVENKINIFVRIVRNHVMVRVGGGWDTLEHFISRHDPKKLGKILTSTPAPCPNHHHGDIQCKGHCVAST</sequence>
<evidence type="ECO:0000259" key="6">
    <source>
        <dbReference type="PROSITE" id="PS50021"/>
    </source>
</evidence>
<dbReference type="InParanoid" id="A7S571"/>
<dbReference type="InterPro" id="IPR036534">
    <property type="entry name" value="GAR_dom_sf"/>
</dbReference>
<feature type="domain" description="GAR" evidence="7">
    <location>
        <begin position="193"/>
        <end position="264"/>
    </location>
</feature>
<dbReference type="OMA" id="EHFISRH"/>
<reference evidence="8 9" key="1">
    <citation type="journal article" date="2007" name="Science">
        <title>Sea anemone genome reveals ancestral eumetazoan gene repertoire and genomic organization.</title>
        <authorList>
            <person name="Putnam N.H."/>
            <person name="Srivastava M."/>
            <person name="Hellsten U."/>
            <person name="Dirks B."/>
            <person name="Chapman J."/>
            <person name="Salamov A."/>
            <person name="Terry A."/>
            <person name="Shapiro H."/>
            <person name="Lindquist E."/>
            <person name="Kapitonov V.V."/>
            <person name="Jurka J."/>
            <person name="Genikhovich G."/>
            <person name="Grigoriev I.V."/>
            <person name="Lucas S.M."/>
            <person name="Steele R.E."/>
            <person name="Finnerty J.R."/>
            <person name="Technau U."/>
            <person name="Martindale M.Q."/>
            <person name="Rokhsar D.S."/>
        </authorList>
    </citation>
    <scope>NUCLEOTIDE SEQUENCE [LARGE SCALE GENOMIC DNA]</scope>
    <source>
        <strain evidence="9">CH2 X CH6</strain>
    </source>
</reference>
<dbReference type="InterPro" id="IPR003108">
    <property type="entry name" value="GAR_dom"/>
</dbReference>
<evidence type="ECO:0000256" key="4">
    <source>
        <dbReference type="ARBA" id="ARBA00038441"/>
    </source>
</evidence>
<evidence type="ECO:0000256" key="5">
    <source>
        <dbReference type="SAM" id="MobiDB-lite"/>
    </source>
</evidence>
<dbReference type="HOGENOM" id="CLU_025484_1_0_1"/>
<dbReference type="SUPFAM" id="SSF47576">
    <property type="entry name" value="Calponin-homology domain, CH-domain"/>
    <property type="match status" value="1"/>
</dbReference>
<dbReference type="AlphaFoldDB" id="A7S571"/>
<dbReference type="PANTHER" id="PTHR46756:SF13">
    <property type="entry name" value="GROWTH ARREST-SPECIFIC PROTEIN 2"/>
    <property type="match status" value="1"/>
</dbReference>
<dbReference type="EMBL" id="DS469581">
    <property type="protein sequence ID" value="EDO41193.1"/>
    <property type="molecule type" value="Genomic_DNA"/>
</dbReference>
<name>A7S571_NEMVE</name>
<dbReference type="Pfam" id="PF00307">
    <property type="entry name" value="CH"/>
    <property type="match status" value="1"/>
</dbReference>
<feature type="domain" description="Calponin-homology (CH)" evidence="6">
    <location>
        <begin position="39"/>
        <end position="162"/>
    </location>
</feature>
<evidence type="ECO:0000256" key="1">
    <source>
        <dbReference type="ARBA" id="ARBA00004245"/>
    </source>
</evidence>
<dbReference type="PROSITE" id="PS51460">
    <property type="entry name" value="GAR"/>
    <property type="match status" value="1"/>
</dbReference>
<dbReference type="SUPFAM" id="SSF143575">
    <property type="entry name" value="GAS2 domain-like"/>
    <property type="match status" value="1"/>
</dbReference>
<evidence type="ECO:0000256" key="2">
    <source>
        <dbReference type="ARBA" id="ARBA00022490"/>
    </source>
</evidence>
<dbReference type="OrthoDB" id="206130at2759"/>
<dbReference type="InterPro" id="IPR036872">
    <property type="entry name" value="CH_dom_sf"/>
</dbReference>
<keyword evidence="3" id="KW-0206">Cytoskeleton</keyword>
<dbReference type="Gene3D" id="3.30.920.20">
    <property type="entry name" value="Gas2-like domain"/>
    <property type="match status" value="1"/>
</dbReference>
<protein>
    <recommendedName>
        <fullName evidence="10">Growth arrest-specific protein 2</fullName>
    </recommendedName>
</protein>
<dbReference type="eggNOG" id="KOG0516">
    <property type="taxonomic scope" value="Eukaryota"/>
</dbReference>
<evidence type="ECO:0008006" key="10">
    <source>
        <dbReference type="Google" id="ProtNLM"/>
    </source>
</evidence>
<keyword evidence="9" id="KW-1185">Reference proteome</keyword>
<dbReference type="SMART" id="SM00033">
    <property type="entry name" value="CH"/>
    <property type="match status" value="1"/>
</dbReference>
<dbReference type="InterPro" id="IPR001715">
    <property type="entry name" value="CH_dom"/>
</dbReference>
<comment type="subcellular location">
    <subcellularLocation>
        <location evidence="1">Cytoplasm</location>
        <location evidence="1">Cytoskeleton</location>
    </subcellularLocation>
</comment>
<proteinExistence type="inferred from homology"/>
<dbReference type="GO" id="GO:0005856">
    <property type="term" value="C:cytoskeleton"/>
    <property type="evidence" value="ECO:0007669"/>
    <property type="project" value="UniProtKB-SubCell"/>
</dbReference>
<accession>A7S571</accession>
<dbReference type="Proteomes" id="UP000001593">
    <property type="component" value="Unassembled WGS sequence"/>
</dbReference>
<dbReference type="Pfam" id="PF02187">
    <property type="entry name" value="GAS2"/>
    <property type="match status" value="1"/>
</dbReference>
<dbReference type="GO" id="GO:0051764">
    <property type="term" value="P:actin crosslink formation"/>
    <property type="evidence" value="ECO:0000318"/>
    <property type="project" value="GO_Central"/>
</dbReference>
<dbReference type="CDD" id="cd21204">
    <property type="entry name" value="CH_GAS2-like"/>
    <property type="match status" value="1"/>
</dbReference>
<evidence type="ECO:0000256" key="3">
    <source>
        <dbReference type="ARBA" id="ARBA00023212"/>
    </source>
</evidence>
<dbReference type="STRING" id="45351.A7S571"/>
<dbReference type="GO" id="GO:0051015">
    <property type="term" value="F:actin filament binding"/>
    <property type="evidence" value="ECO:0000318"/>
    <property type="project" value="GO_Central"/>
</dbReference>
<dbReference type="PROSITE" id="PS50021">
    <property type="entry name" value="CH"/>
    <property type="match status" value="1"/>
</dbReference>
<dbReference type="GO" id="GO:0008017">
    <property type="term" value="F:microtubule binding"/>
    <property type="evidence" value="ECO:0007669"/>
    <property type="project" value="InterPro"/>
</dbReference>
<evidence type="ECO:0000313" key="8">
    <source>
        <dbReference type="EMBL" id="EDO41193.1"/>
    </source>
</evidence>
<comment type="similarity">
    <text evidence="4">Belongs to the GAS2 family.</text>
</comment>
<feature type="compositionally biased region" description="Basic and acidic residues" evidence="5">
    <location>
        <begin position="8"/>
        <end position="20"/>
    </location>
</feature>
<dbReference type="SMART" id="SM00243">
    <property type="entry name" value="GAS2"/>
    <property type="match status" value="1"/>
</dbReference>
<dbReference type="PANTHER" id="PTHR46756">
    <property type="entry name" value="TRANSGELIN"/>
    <property type="match status" value="1"/>
</dbReference>
<organism evidence="8 9">
    <name type="scientific">Nematostella vectensis</name>
    <name type="common">Starlet sea anemone</name>
    <dbReference type="NCBI Taxonomy" id="45351"/>
    <lineage>
        <taxon>Eukaryota</taxon>
        <taxon>Metazoa</taxon>
        <taxon>Cnidaria</taxon>
        <taxon>Anthozoa</taxon>
        <taxon>Hexacorallia</taxon>
        <taxon>Actiniaria</taxon>
        <taxon>Edwardsiidae</taxon>
        <taxon>Nematostella</taxon>
    </lineage>
</organism>
<dbReference type="Gene3D" id="1.10.418.10">
    <property type="entry name" value="Calponin-like domain"/>
    <property type="match status" value="1"/>
</dbReference>